<evidence type="ECO:0000256" key="1">
    <source>
        <dbReference type="ARBA" id="ARBA00009981"/>
    </source>
</evidence>
<dbReference type="InterPro" id="IPR036165">
    <property type="entry name" value="YefM-like_sf"/>
</dbReference>
<comment type="caution">
    <text evidence="2">The sequence shown here is derived from an EMBL/GenBank/DDBJ whole genome shotgun (WGS) entry which is preliminary data.</text>
</comment>
<sequence length="84" mass="9334">MTRVINQRELRNESGAILRAVAAGETFIVANNGTPVAELRPLPRGMFVKKDEALRGARRLPAMDYATLRAELDALVDQDVLRDE</sequence>
<dbReference type="SUPFAM" id="SSF143120">
    <property type="entry name" value="YefM-like"/>
    <property type="match status" value="1"/>
</dbReference>
<accession>A0A562UPT5</accession>
<gene>
    <name evidence="2" type="ORF">LX16_5092</name>
</gene>
<dbReference type="RefSeq" id="WP_147144394.1">
    <property type="nucleotide sequence ID" value="NZ_BAABIJ010000007.1"/>
</dbReference>
<dbReference type="OrthoDB" id="33091at2"/>
<dbReference type="NCBIfam" id="TIGR01552">
    <property type="entry name" value="phd_fam"/>
    <property type="match status" value="1"/>
</dbReference>
<evidence type="ECO:0000313" key="3">
    <source>
        <dbReference type="Proteomes" id="UP000321617"/>
    </source>
</evidence>
<evidence type="ECO:0000313" key="2">
    <source>
        <dbReference type="EMBL" id="TWJ07606.1"/>
    </source>
</evidence>
<reference evidence="2 3" key="1">
    <citation type="journal article" date="2013" name="Stand. Genomic Sci.">
        <title>Genomic Encyclopedia of Type Strains, Phase I: The one thousand microbial genomes (KMG-I) project.</title>
        <authorList>
            <person name="Kyrpides N.C."/>
            <person name="Woyke T."/>
            <person name="Eisen J.A."/>
            <person name="Garrity G."/>
            <person name="Lilburn T.G."/>
            <person name="Beck B.J."/>
            <person name="Whitman W.B."/>
            <person name="Hugenholtz P."/>
            <person name="Klenk H.P."/>
        </authorList>
    </citation>
    <scope>NUCLEOTIDE SEQUENCE [LARGE SCALE GENOMIC DNA]</scope>
    <source>
        <strain evidence="2 3">DSM 45044</strain>
    </source>
</reference>
<comment type="similarity">
    <text evidence="1">Belongs to the phD/YefM antitoxin family.</text>
</comment>
<proteinExistence type="inferred from homology"/>
<organism evidence="2 3">
    <name type="scientific">Stackebrandtia albiflava</name>
    <dbReference type="NCBI Taxonomy" id="406432"/>
    <lineage>
        <taxon>Bacteria</taxon>
        <taxon>Bacillati</taxon>
        <taxon>Actinomycetota</taxon>
        <taxon>Actinomycetes</taxon>
        <taxon>Glycomycetales</taxon>
        <taxon>Glycomycetaceae</taxon>
        <taxon>Stackebrandtia</taxon>
    </lineage>
</organism>
<dbReference type="AlphaFoldDB" id="A0A562UPT5"/>
<dbReference type="EMBL" id="VLLL01000011">
    <property type="protein sequence ID" value="TWJ07606.1"/>
    <property type="molecule type" value="Genomic_DNA"/>
</dbReference>
<keyword evidence="3" id="KW-1185">Reference proteome</keyword>
<dbReference type="Proteomes" id="UP000321617">
    <property type="component" value="Unassembled WGS sequence"/>
</dbReference>
<protein>
    <submittedName>
        <fullName evidence="2">Prevent-host-death family protein</fullName>
    </submittedName>
</protein>
<name>A0A562UPT5_9ACTN</name>